<sequence>MTLLDYIKGLDKDQLEKLAAACDTSAGQLKQVAYGHRRASAALSIAIDRESCGVVPCEETRPDMDWAYLRGTARAA</sequence>
<evidence type="ECO:0000313" key="1">
    <source>
        <dbReference type="EMBL" id="MBX7271099.1"/>
    </source>
</evidence>
<dbReference type="EMBL" id="JAHHFP010000011">
    <property type="protein sequence ID" value="MBX7271099.1"/>
    <property type="molecule type" value="Genomic_DNA"/>
</dbReference>
<gene>
    <name evidence="1" type="ORF">KJJ99_04715</name>
</gene>
<comment type="caution">
    <text evidence="1">The sequence shown here is derived from an EMBL/GenBank/DDBJ whole genome shotgun (WGS) entry which is preliminary data.</text>
</comment>
<keyword evidence="2" id="KW-1185">Reference proteome</keyword>
<proteinExistence type="predicted"/>
<accession>A0ACC5VEW2</accession>
<reference evidence="1 2" key="1">
    <citation type="journal article" date="2021" name="Appl. Microbiol. Biotechnol.">
        <title>Biotechnological applications of marine bacteria in bioremediation of environments polluted with hydrocarbons and plastics.</title>
        <authorList>
            <person name="Muriel-Millan L.F."/>
            <person name="Millan-Lopez S."/>
            <person name="Pardo-Lopez L."/>
        </authorList>
    </citation>
    <scope>NUCLEOTIDE SEQUENCE [LARGE SCALE GENOMIC DNA]</scope>
    <source>
        <strain evidence="1 2">GOM4</strain>
    </source>
</reference>
<dbReference type="Proteomes" id="UP000782475">
    <property type="component" value="Unassembled WGS sequence"/>
</dbReference>
<organism evidence="1 2">
    <name type="scientific">Stutzerimonas chloritidismutans</name>
    <name type="common">Pseudomonas chloritidismutans</name>
    <dbReference type="NCBI Taxonomy" id="203192"/>
    <lineage>
        <taxon>Bacteria</taxon>
        <taxon>Pseudomonadati</taxon>
        <taxon>Pseudomonadota</taxon>
        <taxon>Gammaproteobacteria</taxon>
        <taxon>Pseudomonadales</taxon>
        <taxon>Pseudomonadaceae</taxon>
        <taxon>Stutzerimonas</taxon>
    </lineage>
</organism>
<protein>
    <submittedName>
        <fullName evidence="1">Helix-turn-helix domain-containing protein</fullName>
    </submittedName>
</protein>
<name>A0ACC5VEW2_STUCH</name>
<evidence type="ECO:0000313" key="2">
    <source>
        <dbReference type="Proteomes" id="UP000782475"/>
    </source>
</evidence>